<dbReference type="GO" id="GO:0000978">
    <property type="term" value="F:RNA polymerase II cis-regulatory region sequence-specific DNA binding"/>
    <property type="evidence" value="ECO:0007669"/>
    <property type="project" value="TreeGrafter"/>
</dbReference>
<evidence type="ECO:0000256" key="1">
    <source>
        <dbReference type="ARBA" id="ARBA00022723"/>
    </source>
</evidence>
<dbReference type="FunFam" id="3.30.160.60:FF:000100">
    <property type="entry name" value="Zinc finger 45-like"/>
    <property type="match status" value="1"/>
</dbReference>
<evidence type="ECO:0000259" key="6">
    <source>
        <dbReference type="PROSITE" id="PS50157"/>
    </source>
</evidence>
<evidence type="ECO:0000256" key="2">
    <source>
        <dbReference type="ARBA" id="ARBA00022737"/>
    </source>
</evidence>
<dbReference type="PANTHER" id="PTHR23235">
    <property type="entry name" value="KRUEPPEL-LIKE TRANSCRIPTION FACTOR"/>
    <property type="match status" value="1"/>
</dbReference>
<gene>
    <name evidence="7" type="ORF">CXG81DRAFT_8173</name>
</gene>
<keyword evidence="3 5" id="KW-0863">Zinc-finger</keyword>
<reference evidence="8" key="1">
    <citation type="journal article" date="2018" name="Nat. Microbiol.">
        <title>Leveraging single-cell genomics to expand the fungal tree of life.</title>
        <authorList>
            <person name="Ahrendt S.R."/>
            <person name="Quandt C.A."/>
            <person name="Ciobanu D."/>
            <person name="Clum A."/>
            <person name="Salamov A."/>
            <person name="Andreopoulos B."/>
            <person name="Cheng J.F."/>
            <person name="Woyke T."/>
            <person name="Pelin A."/>
            <person name="Henrissat B."/>
            <person name="Reynolds N.K."/>
            <person name="Benny G.L."/>
            <person name="Smith M.E."/>
            <person name="James T.Y."/>
            <person name="Grigoriev I.V."/>
        </authorList>
    </citation>
    <scope>NUCLEOTIDE SEQUENCE [LARGE SCALE GENOMIC DNA]</scope>
    <source>
        <strain evidence="8">ATCC 52028</strain>
    </source>
</reference>
<dbReference type="InterPro" id="IPR036236">
    <property type="entry name" value="Znf_C2H2_sf"/>
</dbReference>
<dbReference type="FunFam" id="3.30.160.60:FF:000125">
    <property type="entry name" value="Putative zinc finger protein 143"/>
    <property type="match status" value="1"/>
</dbReference>
<dbReference type="EMBL" id="ML014112">
    <property type="protein sequence ID" value="RKP04240.1"/>
    <property type="molecule type" value="Genomic_DNA"/>
</dbReference>
<dbReference type="SUPFAM" id="SSF57667">
    <property type="entry name" value="beta-beta-alpha zinc fingers"/>
    <property type="match status" value="1"/>
</dbReference>
<keyword evidence="1" id="KW-0479">Metal-binding</keyword>
<dbReference type="GO" id="GO:0000981">
    <property type="term" value="F:DNA-binding transcription factor activity, RNA polymerase II-specific"/>
    <property type="evidence" value="ECO:0007669"/>
    <property type="project" value="TreeGrafter"/>
</dbReference>
<name>A0A4P9XGD4_9FUNG</name>
<feature type="non-terminal residue" evidence="7">
    <location>
        <position position="1"/>
    </location>
</feature>
<dbReference type="PROSITE" id="PS50157">
    <property type="entry name" value="ZINC_FINGER_C2H2_2"/>
    <property type="match status" value="2"/>
</dbReference>
<dbReference type="OrthoDB" id="8117402at2759"/>
<evidence type="ECO:0000313" key="8">
    <source>
        <dbReference type="Proteomes" id="UP000274922"/>
    </source>
</evidence>
<evidence type="ECO:0000313" key="7">
    <source>
        <dbReference type="EMBL" id="RKP04240.1"/>
    </source>
</evidence>
<organism evidence="7 8">
    <name type="scientific">Caulochytrium protostelioides</name>
    <dbReference type="NCBI Taxonomy" id="1555241"/>
    <lineage>
        <taxon>Eukaryota</taxon>
        <taxon>Fungi</taxon>
        <taxon>Fungi incertae sedis</taxon>
        <taxon>Chytridiomycota</taxon>
        <taxon>Chytridiomycota incertae sedis</taxon>
        <taxon>Chytridiomycetes</taxon>
        <taxon>Caulochytriales</taxon>
        <taxon>Caulochytriaceae</taxon>
        <taxon>Caulochytrium</taxon>
    </lineage>
</organism>
<dbReference type="SMART" id="SM00355">
    <property type="entry name" value="ZnF_C2H2"/>
    <property type="match status" value="2"/>
</dbReference>
<dbReference type="GO" id="GO:0008270">
    <property type="term" value="F:zinc ion binding"/>
    <property type="evidence" value="ECO:0007669"/>
    <property type="project" value="UniProtKB-KW"/>
</dbReference>
<proteinExistence type="predicted"/>
<keyword evidence="8" id="KW-1185">Reference proteome</keyword>
<dbReference type="STRING" id="1555241.A0A4P9XGD4"/>
<feature type="domain" description="C2H2-type" evidence="6">
    <location>
        <begin position="38"/>
        <end position="60"/>
    </location>
</feature>
<evidence type="ECO:0000256" key="3">
    <source>
        <dbReference type="ARBA" id="ARBA00022771"/>
    </source>
</evidence>
<accession>A0A4P9XGD4</accession>
<dbReference type="Proteomes" id="UP000274922">
    <property type="component" value="Unassembled WGS sequence"/>
</dbReference>
<dbReference type="InterPro" id="IPR013087">
    <property type="entry name" value="Znf_C2H2_type"/>
</dbReference>
<protein>
    <recommendedName>
        <fullName evidence="6">C2H2-type domain-containing protein</fullName>
    </recommendedName>
</protein>
<keyword evidence="4" id="KW-0862">Zinc</keyword>
<dbReference type="PANTHER" id="PTHR23235:SF120">
    <property type="entry name" value="KRUPPEL-LIKE FACTOR 15"/>
    <property type="match status" value="1"/>
</dbReference>
<keyword evidence="2" id="KW-0677">Repeat</keyword>
<feature type="domain" description="C2H2-type" evidence="6">
    <location>
        <begin position="8"/>
        <end position="37"/>
    </location>
</feature>
<evidence type="ECO:0000256" key="4">
    <source>
        <dbReference type="ARBA" id="ARBA00022833"/>
    </source>
</evidence>
<dbReference type="AlphaFoldDB" id="A0A4P9XGD4"/>
<dbReference type="PROSITE" id="PS00028">
    <property type="entry name" value="ZINC_FINGER_C2H2_1"/>
    <property type="match status" value="1"/>
</dbReference>
<sequence length="60" mass="7196">TGKPRKMYPCLYPGCDRAFPRFYNLKSHLLCHSQVKPHRCDHCTACFARKHDLQRHRRTI</sequence>
<dbReference type="Pfam" id="PF00096">
    <property type="entry name" value="zf-C2H2"/>
    <property type="match status" value="2"/>
</dbReference>
<dbReference type="Gene3D" id="3.30.160.60">
    <property type="entry name" value="Classic Zinc Finger"/>
    <property type="match status" value="2"/>
</dbReference>
<feature type="non-terminal residue" evidence="7">
    <location>
        <position position="60"/>
    </location>
</feature>
<evidence type="ECO:0000256" key="5">
    <source>
        <dbReference type="PROSITE-ProRule" id="PRU00042"/>
    </source>
</evidence>